<sequence>MWLDVPFAEKEAAKKAGARWDPDEMRWWVTSSKAEHVQKWLPADPLPETFPGEDRQFGEGLFVDLVPQSSWFTNARTCIAQTDWQRVRRVVIFRAGKRCEVCQRRAEPAVRLWLEVHERWAYDDAERVQALRRLICLCSACHLSTHYGFARVTGREEEAREHLAKIRREQGLELASHVGAAMDLWQMRSRYSWALDLRILTEAGVELRTPPPGTKIYRPKPPVTPKPAERPARRRLWQRLLGSA</sequence>
<evidence type="ECO:0000313" key="3">
    <source>
        <dbReference type="EMBL" id="NYH92945.1"/>
    </source>
</evidence>
<dbReference type="RefSeq" id="WP_179790381.1">
    <property type="nucleotide sequence ID" value="NZ_BAAARR010000031.1"/>
</dbReference>
<dbReference type="Proteomes" id="UP000579605">
    <property type="component" value="Unassembled WGS sequence"/>
</dbReference>
<feature type="compositionally biased region" description="Pro residues" evidence="1">
    <location>
        <begin position="210"/>
        <end position="225"/>
    </location>
</feature>
<keyword evidence="4" id="KW-1185">Reference proteome</keyword>
<comment type="caution">
    <text evidence="3">The sequence shown here is derived from an EMBL/GenBank/DDBJ whole genome shotgun (WGS) entry which is preliminary data.</text>
</comment>
<feature type="domain" description="DUF5710" evidence="2">
    <location>
        <begin position="1"/>
        <end position="42"/>
    </location>
</feature>
<dbReference type="Pfam" id="PF18974">
    <property type="entry name" value="DUF5710"/>
    <property type="match status" value="1"/>
</dbReference>
<dbReference type="InterPro" id="IPR043764">
    <property type="entry name" value="DUF5710"/>
</dbReference>
<evidence type="ECO:0000256" key="1">
    <source>
        <dbReference type="SAM" id="MobiDB-lite"/>
    </source>
</evidence>
<organism evidence="3 4">
    <name type="scientific">Actinopolymorpha rutila</name>
    <dbReference type="NCBI Taxonomy" id="446787"/>
    <lineage>
        <taxon>Bacteria</taxon>
        <taxon>Bacillati</taxon>
        <taxon>Actinomycetota</taxon>
        <taxon>Actinomycetes</taxon>
        <taxon>Propionibacteriales</taxon>
        <taxon>Actinopolymorphaceae</taxon>
        <taxon>Actinopolymorpha</taxon>
    </lineage>
</organism>
<feature type="region of interest" description="Disordered" evidence="1">
    <location>
        <begin position="210"/>
        <end position="234"/>
    </location>
</feature>
<reference evidence="3 4" key="1">
    <citation type="submission" date="2020-07" db="EMBL/GenBank/DDBJ databases">
        <title>Sequencing the genomes of 1000 actinobacteria strains.</title>
        <authorList>
            <person name="Klenk H.-P."/>
        </authorList>
    </citation>
    <scope>NUCLEOTIDE SEQUENCE [LARGE SCALE GENOMIC DNA]</scope>
    <source>
        <strain evidence="3 4">DSM 18448</strain>
    </source>
</reference>
<evidence type="ECO:0000313" key="4">
    <source>
        <dbReference type="Proteomes" id="UP000579605"/>
    </source>
</evidence>
<accession>A0A852ZLE6</accession>
<gene>
    <name evidence="3" type="ORF">F4554_005583</name>
</gene>
<proteinExistence type="predicted"/>
<protein>
    <recommendedName>
        <fullName evidence="2">DUF5710 domain-containing protein</fullName>
    </recommendedName>
</protein>
<evidence type="ECO:0000259" key="2">
    <source>
        <dbReference type="Pfam" id="PF18974"/>
    </source>
</evidence>
<name>A0A852ZLE6_9ACTN</name>
<dbReference type="EMBL" id="JACBZH010000001">
    <property type="protein sequence ID" value="NYH92945.1"/>
    <property type="molecule type" value="Genomic_DNA"/>
</dbReference>
<dbReference type="AlphaFoldDB" id="A0A852ZLE6"/>